<evidence type="ECO:0000259" key="9">
    <source>
        <dbReference type="PROSITE" id="PS50878"/>
    </source>
</evidence>
<dbReference type="EMBL" id="UYJE01002404">
    <property type="protein sequence ID" value="VDI10436.1"/>
    <property type="molecule type" value="Genomic_DNA"/>
</dbReference>
<dbReference type="PROSITE" id="PS00141">
    <property type="entry name" value="ASP_PROTEASE"/>
    <property type="match status" value="1"/>
</dbReference>
<evidence type="ECO:0000256" key="4">
    <source>
        <dbReference type="ARBA" id="ARBA00022722"/>
    </source>
</evidence>
<dbReference type="FunFam" id="3.10.10.10:FF:000003">
    <property type="entry name" value="Retrovirus-related Pol polyprotein from transposon 297-like Protein"/>
    <property type="match status" value="1"/>
</dbReference>
<dbReference type="Pfam" id="PF17917">
    <property type="entry name" value="RT_RNaseH"/>
    <property type="match status" value="1"/>
</dbReference>
<keyword evidence="3" id="KW-0548">Nucleotidyltransferase</keyword>
<dbReference type="InterPro" id="IPR001969">
    <property type="entry name" value="Aspartic_peptidase_AS"/>
</dbReference>
<dbReference type="CDD" id="cd01647">
    <property type="entry name" value="RT_LTR"/>
    <property type="match status" value="1"/>
</dbReference>
<dbReference type="InterPro" id="IPR000477">
    <property type="entry name" value="RT_dom"/>
</dbReference>
<dbReference type="AlphaFoldDB" id="A0A8B6CVC0"/>
<organism evidence="10 11">
    <name type="scientific">Mytilus galloprovincialis</name>
    <name type="common">Mediterranean mussel</name>
    <dbReference type="NCBI Taxonomy" id="29158"/>
    <lineage>
        <taxon>Eukaryota</taxon>
        <taxon>Metazoa</taxon>
        <taxon>Spiralia</taxon>
        <taxon>Lophotrochozoa</taxon>
        <taxon>Mollusca</taxon>
        <taxon>Bivalvia</taxon>
        <taxon>Autobranchia</taxon>
        <taxon>Pteriomorphia</taxon>
        <taxon>Mytilida</taxon>
        <taxon>Mytiloidea</taxon>
        <taxon>Mytilidae</taxon>
        <taxon>Mytilinae</taxon>
        <taxon>Mytilus</taxon>
    </lineage>
</organism>
<dbReference type="GO" id="GO:0003964">
    <property type="term" value="F:RNA-directed DNA polymerase activity"/>
    <property type="evidence" value="ECO:0007669"/>
    <property type="project" value="UniProtKB-KW"/>
</dbReference>
<dbReference type="CDD" id="cd09274">
    <property type="entry name" value="RNase_HI_RT_Ty3"/>
    <property type="match status" value="1"/>
</dbReference>
<dbReference type="PANTHER" id="PTHR37984:SF11">
    <property type="entry name" value="INTEGRASE CATALYTIC DOMAIN-CONTAINING PROTEIN"/>
    <property type="match status" value="1"/>
</dbReference>
<gene>
    <name evidence="10" type="ORF">MGAL_10B011176</name>
</gene>
<dbReference type="Gene3D" id="3.10.20.370">
    <property type="match status" value="1"/>
</dbReference>
<evidence type="ECO:0000256" key="7">
    <source>
        <dbReference type="ARBA" id="ARBA00022918"/>
    </source>
</evidence>
<sequence length="923" mass="106323">MNIKDKVRQRALLLHYAGEEVNDIFDTLLETGEDYDTALTKLTEYLAPKKNVEYEIYKFRQAKQETNETMDAFHTKLRQLSVNCEFNDDNREVKSQIVQGCSSSRLRRKALREDMTLEQLLSSARALELSERQANEIENKEEKLETNALHKKRNFRKNQPRYLQQDKRPEQRVNDQRVNRNNKCRNCGGEFPHRGKCPAQGKSCNFCKKPNHFEKMCRSKRNNHTKQSVNTLENSDFENNFECQTKIDSSSDDEYVFGLQAESLKGTVNSIKREQPRICVKINESDINVLIDTGSSINVIDEDTYNRMKRKPKLIATKTKVFAYGSHQNLEFVGKFDTVIETRNKLTRATVYVSKGTSGNLLCYDTSLELQIIPQISRLSTGNKHEQLCEQYKDIFHGLGKLKETQVKIHVDKTVKPIVQPHRRIPFHIRKQVETELERLERLDIIERVHGPTPWVSPIVVAPKPKSPGEIRICVDMRLPNQAIQRERHITPTIDDLIVDLNGAKVFSKMDLLNGYHQLELTQESRNITTFTTHVGLRRYKRLSFGVMSAAEIFQNTLSTALEGLNGVRNISDDIIVFGASQDEHDTRLTALFQRINEKGLTLNKKKCEFNKDSLEFYGHIFSSKGISADPRKVEAIRNTNIPSDISEVRSFLAMTNYVGRFIPEYSTITEPLRRLTKQGVTWTWTSEQQQSFDALKQELMNNRIMAYFDPRKATVLIVDASPVGVGALLTQDGRVNAYASRALSDVEKRYSQTEREGLAIVWAIEHFHLYLYGHKFTLVTDHQPLECIFNNPKSKPPARIQRWRLRLQTYNFDVKYKSGKSNAADYMSRHPNINEANRTDHSEVAEEFVNYISENAIPKAMTIEEIALESEADMNIQYVIKAVKSGNWENSYDNKSLDTFARLKNELTTVNTDKGEILMHDA</sequence>
<evidence type="ECO:0000256" key="1">
    <source>
        <dbReference type="ARBA" id="ARBA00012493"/>
    </source>
</evidence>
<feature type="compositionally biased region" description="Basic residues" evidence="8">
    <location>
        <begin position="149"/>
        <end position="159"/>
    </location>
</feature>
<evidence type="ECO:0000256" key="8">
    <source>
        <dbReference type="SAM" id="MobiDB-lite"/>
    </source>
</evidence>
<accession>A0A8B6CVC0</accession>
<dbReference type="CDD" id="cd00303">
    <property type="entry name" value="retropepsin_like"/>
    <property type="match status" value="1"/>
</dbReference>
<dbReference type="PANTHER" id="PTHR37984">
    <property type="entry name" value="PROTEIN CBG26694"/>
    <property type="match status" value="1"/>
</dbReference>
<comment type="caution">
    <text evidence="10">The sequence shown here is derived from an EMBL/GenBank/DDBJ whole genome shotgun (WGS) entry which is preliminary data.</text>
</comment>
<dbReference type="InterPro" id="IPR043128">
    <property type="entry name" value="Rev_trsase/Diguanyl_cyclase"/>
</dbReference>
<keyword evidence="5" id="KW-0255">Endonuclease</keyword>
<evidence type="ECO:0000256" key="2">
    <source>
        <dbReference type="ARBA" id="ARBA00022679"/>
    </source>
</evidence>
<dbReference type="FunFam" id="3.10.20.370:FF:000001">
    <property type="entry name" value="Retrovirus-related Pol polyprotein from transposon 17.6-like protein"/>
    <property type="match status" value="1"/>
</dbReference>
<dbReference type="FunFam" id="3.30.70.270:FF:000026">
    <property type="entry name" value="Transposon Ty3-G Gag-Pol polyprotein"/>
    <property type="match status" value="1"/>
</dbReference>
<keyword evidence="11" id="KW-1185">Reference proteome</keyword>
<dbReference type="SUPFAM" id="SSF56672">
    <property type="entry name" value="DNA/RNA polymerases"/>
    <property type="match status" value="1"/>
</dbReference>
<dbReference type="GO" id="GO:0004519">
    <property type="term" value="F:endonuclease activity"/>
    <property type="evidence" value="ECO:0007669"/>
    <property type="project" value="UniProtKB-KW"/>
</dbReference>
<dbReference type="GO" id="GO:0006508">
    <property type="term" value="P:proteolysis"/>
    <property type="evidence" value="ECO:0007669"/>
    <property type="project" value="InterPro"/>
</dbReference>
<keyword evidence="7" id="KW-0695">RNA-directed DNA polymerase</keyword>
<keyword evidence="4" id="KW-0540">Nuclease</keyword>
<dbReference type="GO" id="GO:0004190">
    <property type="term" value="F:aspartic-type endopeptidase activity"/>
    <property type="evidence" value="ECO:0007669"/>
    <property type="project" value="InterPro"/>
</dbReference>
<proteinExistence type="predicted"/>
<dbReference type="InterPro" id="IPR021109">
    <property type="entry name" value="Peptidase_aspartic_dom_sf"/>
</dbReference>
<protein>
    <recommendedName>
        <fullName evidence="1">RNA-directed DNA polymerase</fullName>
        <ecNumber evidence="1">2.7.7.49</ecNumber>
    </recommendedName>
</protein>
<feature type="domain" description="Reverse transcriptase" evidence="9">
    <location>
        <begin position="443"/>
        <end position="622"/>
    </location>
</feature>
<evidence type="ECO:0000256" key="5">
    <source>
        <dbReference type="ARBA" id="ARBA00022759"/>
    </source>
</evidence>
<dbReference type="Gene3D" id="3.30.70.270">
    <property type="match status" value="2"/>
</dbReference>
<dbReference type="SUPFAM" id="SSF50630">
    <property type="entry name" value="Acid proteases"/>
    <property type="match status" value="1"/>
</dbReference>
<keyword evidence="6" id="KW-0378">Hydrolase</keyword>
<dbReference type="Gene3D" id="2.40.70.10">
    <property type="entry name" value="Acid Proteases"/>
    <property type="match status" value="1"/>
</dbReference>
<dbReference type="PROSITE" id="PS50878">
    <property type="entry name" value="RT_POL"/>
    <property type="match status" value="1"/>
</dbReference>
<dbReference type="Gene3D" id="3.10.10.10">
    <property type="entry name" value="HIV Type 1 Reverse Transcriptase, subunit A, domain 1"/>
    <property type="match status" value="1"/>
</dbReference>
<dbReference type="Pfam" id="PF00078">
    <property type="entry name" value="RVT_1"/>
    <property type="match status" value="1"/>
</dbReference>
<reference evidence="10" key="1">
    <citation type="submission" date="2018-11" db="EMBL/GenBank/DDBJ databases">
        <authorList>
            <person name="Alioto T."/>
            <person name="Alioto T."/>
        </authorList>
    </citation>
    <scope>NUCLEOTIDE SEQUENCE</scope>
</reference>
<evidence type="ECO:0000256" key="3">
    <source>
        <dbReference type="ARBA" id="ARBA00022695"/>
    </source>
</evidence>
<dbReference type="OrthoDB" id="10055277at2759"/>
<feature type="compositionally biased region" description="Basic and acidic residues" evidence="8">
    <location>
        <begin position="164"/>
        <end position="177"/>
    </location>
</feature>
<dbReference type="InterPro" id="IPR043502">
    <property type="entry name" value="DNA/RNA_pol_sf"/>
</dbReference>
<feature type="region of interest" description="Disordered" evidence="8">
    <location>
        <begin position="138"/>
        <end position="177"/>
    </location>
</feature>
<keyword evidence="2" id="KW-0808">Transferase</keyword>
<evidence type="ECO:0000256" key="6">
    <source>
        <dbReference type="ARBA" id="ARBA00022801"/>
    </source>
</evidence>
<dbReference type="EC" id="2.7.7.49" evidence="1"/>
<name>A0A8B6CVC0_MYTGA</name>
<evidence type="ECO:0000313" key="10">
    <source>
        <dbReference type="EMBL" id="VDI10436.1"/>
    </source>
</evidence>
<evidence type="ECO:0000313" key="11">
    <source>
        <dbReference type="Proteomes" id="UP000596742"/>
    </source>
</evidence>
<dbReference type="Proteomes" id="UP000596742">
    <property type="component" value="Unassembled WGS sequence"/>
</dbReference>
<dbReference type="InterPro" id="IPR050951">
    <property type="entry name" value="Retrovirus_Pol_polyprotein"/>
</dbReference>
<dbReference type="InterPro" id="IPR041373">
    <property type="entry name" value="RT_RNaseH"/>
</dbReference>